<keyword evidence="1" id="KW-0732">Signal</keyword>
<dbReference type="InterPro" id="IPR006059">
    <property type="entry name" value="SBP"/>
</dbReference>
<dbReference type="Proteomes" id="UP000246894">
    <property type="component" value="Chromosome"/>
</dbReference>
<keyword evidence="3" id="KW-1185">Reference proteome</keyword>
<proteinExistence type="predicted"/>
<accession>A0A2Z3RXH3</accession>
<organism evidence="2 3">
    <name type="scientific">Aurantimicrobium photophilum</name>
    <dbReference type="NCBI Taxonomy" id="1987356"/>
    <lineage>
        <taxon>Bacteria</taxon>
        <taxon>Bacillati</taxon>
        <taxon>Actinomycetota</taxon>
        <taxon>Actinomycetes</taxon>
        <taxon>Micrococcales</taxon>
        <taxon>Microbacteriaceae</taxon>
        <taxon>Aurantimicrobium</taxon>
    </lineage>
</organism>
<dbReference type="InterPro" id="IPR050490">
    <property type="entry name" value="Bact_solute-bd_prot1"/>
</dbReference>
<name>A0A2Z3RXH3_9MICO</name>
<gene>
    <name evidence="2" type="ORF">AURMO_00610</name>
</gene>
<feature type="chain" id="PRO_5016265924" evidence="1">
    <location>
        <begin position="29"/>
        <end position="426"/>
    </location>
</feature>
<evidence type="ECO:0000256" key="1">
    <source>
        <dbReference type="SAM" id="SignalP"/>
    </source>
</evidence>
<reference evidence="2 3" key="1">
    <citation type="submission" date="2017-10" db="EMBL/GenBank/DDBJ databases">
        <title>Genome of an Actinobacterium that displays light-enhanced growth.</title>
        <authorList>
            <person name="Maresca J.A."/>
            <person name="Hempel P."/>
            <person name="Shevchenko O."/>
            <person name="Miller K.J."/>
            <person name="Hahn M.W."/>
        </authorList>
    </citation>
    <scope>NUCLEOTIDE SEQUENCE [LARGE SCALE GENOMIC DNA]</scope>
    <source>
        <strain evidence="2 3">MWH-Mo1</strain>
    </source>
</reference>
<dbReference type="RefSeq" id="WP_110233085.1">
    <property type="nucleotide sequence ID" value="NZ_CP023994.1"/>
</dbReference>
<dbReference type="KEGG" id="aum:AURMO_00610"/>
<dbReference type="PANTHER" id="PTHR43649:SF14">
    <property type="entry name" value="BLR3389 PROTEIN"/>
    <property type="match status" value="1"/>
</dbReference>
<protein>
    <submittedName>
        <fullName evidence="2">Bacterial extracellular solute-binding protein</fullName>
    </submittedName>
</protein>
<evidence type="ECO:0000313" key="3">
    <source>
        <dbReference type="Proteomes" id="UP000246894"/>
    </source>
</evidence>
<dbReference type="SUPFAM" id="SSF53850">
    <property type="entry name" value="Periplasmic binding protein-like II"/>
    <property type="match status" value="1"/>
</dbReference>
<feature type="signal peptide" evidence="1">
    <location>
        <begin position="1"/>
        <end position="28"/>
    </location>
</feature>
<dbReference type="Gene3D" id="3.40.190.10">
    <property type="entry name" value="Periplasmic binding protein-like II"/>
    <property type="match status" value="1"/>
</dbReference>
<dbReference type="PROSITE" id="PS51257">
    <property type="entry name" value="PROKAR_LIPOPROTEIN"/>
    <property type="match status" value="1"/>
</dbReference>
<dbReference type="PANTHER" id="PTHR43649">
    <property type="entry name" value="ARABINOSE-BINDING PROTEIN-RELATED"/>
    <property type="match status" value="1"/>
</dbReference>
<dbReference type="OrthoDB" id="358201at2"/>
<dbReference type="Pfam" id="PF13416">
    <property type="entry name" value="SBP_bac_8"/>
    <property type="match status" value="1"/>
</dbReference>
<sequence precursor="true">MKVSKRGLRVAAAVAAGALTLGTLSGCAAGGNDSKTFTVWWYSGEDTAQYIAWTEALDEFKAANPDVTVNFEFKTWEQIEKSGNSILDSDKAPDLSEWNKGNGTAGAASQAGLLLNLEDYAAQYGWTDLLPASAQQVGRYTDGLMGNGDLYGVPTYGEYVGWFYNADVLNANGIDATALKSQADLEAAFAKLVAAGITPIAAADYMLVHLAYNLTLNKADNDWVNAYQFFDGEVDFNDAAFTQASEQIQSWTQKGYIASSASGATADDAVAAFTSGTSPFMPGGTWLDGTVAGAAKFTWGKILNPGNAVSTGSAGNIWVIPAKGKNPDLAAEFINLTLQPKAQNTMANNGGLPLLATELGDNPTTAITLPLFQQLVADNGLGFYPDWPVSGYYDILKAAVIDLVAGNTTPAEYREAIGSYYEENKP</sequence>
<dbReference type="EMBL" id="CP023994">
    <property type="protein sequence ID" value="AWR21221.1"/>
    <property type="molecule type" value="Genomic_DNA"/>
</dbReference>
<evidence type="ECO:0000313" key="2">
    <source>
        <dbReference type="EMBL" id="AWR21221.1"/>
    </source>
</evidence>
<dbReference type="AlphaFoldDB" id="A0A2Z3RXH3"/>